<organism evidence="2 3">
    <name type="scientific">Eruca vesicaria subsp. sativa</name>
    <name type="common">Garden rocket</name>
    <name type="synonym">Eruca sativa</name>
    <dbReference type="NCBI Taxonomy" id="29727"/>
    <lineage>
        <taxon>Eukaryota</taxon>
        <taxon>Viridiplantae</taxon>
        <taxon>Streptophyta</taxon>
        <taxon>Embryophyta</taxon>
        <taxon>Tracheophyta</taxon>
        <taxon>Spermatophyta</taxon>
        <taxon>Magnoliopsida</taxon>
        <taxon>eudicotyledons</taxon>
        <taxon>Gunneridae</taxon>
        <taxon>Pentapetalae</taxon>
        <taxon>rosids</taxon>
        <taxon>malvids</taxon>
        <taxon>Brassicales</taxon>
        <taxon>Brassicaceae</taxon>
        <taxon>Brassiceae</taxon>
        <taxon>Eruca</taxon>
    </lineage>
</organism>
<dbReference type="PROSITE" id="PS51257">
    <property type="entry name" value="PROKAR_LIPOPROTEIN"/>
    <property type="match status" value="1"/>
</dbReference>
<feature type="signal peptide" evidence="1">
    <location>
        <begin position="1"/>
        <end position="26"/>
    </location>
</feature>
<name>A0ABC8IV57_ERUVS</name>
<dbReference type="Proteomes" id="UP001642260">
    <property type="component" value="Unassembled WGS sequence"/>
</dbReference>
<reference evidence="2 3" key="1">
    <citation type="submission" date="2022-03" db="EMBL/GenBank/DDBJ databases">
        <authorList>
            <person name="Macdonald S."/>
            <person name="Ahmed S."/>
            <person name="Newling K."/>
        </authorList>
    </citation>
    <scope>NUCLEOTIDE SEQUENCE [LARGE SCALE GENOMIC DNA]</scope>
</reference>
<comment type="caution">
    <text evidence="2">The sequence shown here is derived from an EMBL/GenBank/DDBJ whole genome shotgun (WGS) entry which is preliminary data.</text>
</comment>
<evidence type="ECO:0000256" key="1">
    <source>
        <dbReference type="SAM" id="SignalP"/>
    </source>
</evidence>
<evidence type="ECO:0008006" key="4">
    <source>
        <dbReference type="Google" id="ProtNLM"/>
    </source>
</evidence>
<evidence type="ECO:0000313" key="3">
    <source>
        <dbReference type="Proteomes" id="UP001642260"/>
    </source>
</evidence>
<dbReference type="AlphaFoldDB" id="A0ABC8IV57"/>
<protein>
    <recommendedName>
        <fullName evidence="4">S-protein homolog</fullName>
    </recommendedName>
</protein>
<gene>
    <name evidence="2" type="ORF">ERUC_LOCUS3162</name>
</gene>
<keyword evidence="3" id="KW-1185">Reference proteome</keyword>
<evidence type="ECO:0000313" key="2">
    <source>
        <dbReference type="EMBL" id="CAH8302260.1"/>
    </source>
</evidence>
<dbReference type="EMBL" id="CAKOAT010056378">
    <property type="protein sequence ID" value="CAH8302260.1"/>
    <property type="molecule type" value="Genomic_DNA"/>
</dbReference>
<sequence length="107" mass="12211">MGRNQGWCFFMAAAMVAALLPVPTMTGCLDLKNEISGVTALLRVWNNGPSVVIVFSVQSGFRNCGDGGDKCIWVAKRDGFYQRRIAWDENERKHFVDILKTKWVWKW</sequence>
<feature type="chain" id="PRO_5044766246" description="S-protein homolog" evidence="1">
    <location>
        <begin position="27"/>
        <end position="107"/>
    </location>
</feature>
<keyword evidence="1" id="KW-0732">Signal</keyword>
<proteinExistence type="predicted"/>
<accession>A0ABC8IV57</accession>